<organism evidence="2 3">
    <name type="scientific">Desulfosarcina ovata subsp. ovata</name>
    <dbReference type="NCBI Taxonomy" id="2752305"/>
    <lineage>
        <taxon>Bacteria</taxon>
        <taxon>Pseudomonadati</taxon>
        <taxon>Thermodesulfobacteriota</taxon>
        <taxon>Desulfobacteria</taxon>
        <taxon>Desulfobacterales</taxon>
        <taxon>Desulfosarcinaceae</taxon>
        <taxon>Desulfosarcina</taxon>
    </lineage>
</organism>
<dbReference type="EMBL" id="AP021879">
    <property type="protein sequence ID" value="BBO93392.1"/>
    <property type="molecule type" value="Genomic_DNA"/>
</dbReference>
<dbReference type="InterPro" id="IPR002491">
    <property type="entry name" value="ABC_transptr_periplasmic_BD"/>
</dbReference>
<keyword evidence="3" id="KW-1185">Reference proteome</keyword>
<evidence type="ECO:0000259" key="1">
    <source>
        <dbReference type="PROSITE" id="PS50983"/>
    </source>
</evidence>
<dbReference type="PANTHER" id="PTHR30535">
    <property type="entry name" value="VITAMIN B12-BINDING PROTEIN"/>
    <property type="match status" value="1"/>
</dbReference>
<dbReference type="Proteomes" id="UP000422108">
    <property type="component" value="Chromosome"/>
</dbReference>
<evidence type="ECO:0000313" key="3">
    <source>
        <dbReference type="Proteomes" id="UP000422108"/>
    </source>
</evidence>
<gene>
    <name evidence="2" type="ORF">DSCOOX_65720</name>
</gene>
<dbReference type="SUPFAM" id="SSF53807">
    <property type="entry name" value="Helical backbone' metal receptor"/>
    <property type="match status" value="1"/>
</dbReference>
<evidence type="ECO:0000313" key="2">
    <source>
        <dbReference type="EMBL" id="BBO93392.1"/>
    </source>
</evidence>
<feature type="domain" description="Fe/B12 periplasmic-binding" evidence="1">
    <location>
        <begin position="59"/>
        <end position="328"/>
    </location>
</feature>
<dbReference type="Pfam" id="PF01497">
    <property type="entry name" value="Peripla_BP_2"/>
    <property type="match status" value="1"/>
</dbReference>
<proteinExistence type="predicted"/>
<dbReference type="PANTHER" id="PTHR30535:SF34">
    <property type="entry name" value="MOLYBDATE-BINDING PROTEIN MOLA"/>
    <property type="match status" value="1"/>
</dbReference>
<protein>
    <submittedName>
        <fullName evidence="2">ABC transporter substrate-binding protein</fullName>
    </submittedName>
</protein>
<accession>A0A5K8AKY6</accession>
<dbReference type="RefSeq" id="WP_155313981.1">
    <property type="nucleotide sequence ID" value="NZ_AP021879.1"/>
</dbReference>
<sequence length="360" mass="40757">MFRPYDTADTDWSKQVRKTACRLSIIVILLWTVGTAPAQARQITDMAGRTVTVPDVIGKIYGTSPPATLMAYAMDPSLVAGLNMPIKPDDAPYLDPRMTSRPVVGGWFGQGRVASMETLLALQPDIILVWWWQHSAMDEKMANTLAPLGIPVVYMALNQLADYPEAFDFLGMLLHREARAGMLGSYARQTLAESERVRRAIPDDARVSVYYAEEADGLSTECHTSVHAELIPLSGGENVHRCIQRTRVGKQKVSMEQILNYDPQVIVAHERLFFKHIAADPKWQNIRAVQQGRVYRIPSRPFNWFDRPPSFMRLLGLKWMLHHLYPDHTAIDIVSETRQFYRLFLNVDLDEAAARKLLAP</sequence>
<dbReference type="InterPro" id="IPR050902">
    <property type="entry name" value="ABC_Transporter_SBP"/>
</dbReference>
<name>A0A5K8AKY6_9BACT</name>
<dbReference type="Gene3D" id="1.20.58.2180">
    <property type="match status" value="1"/>
</dbReference>
<dbReference type="Gene3D" id="3.40.50.1980">
    <property type="entry name" value="Nitrogenase molybdenum iron protein domain"/>
    <property type="match status" value="2"/>
</dbReference>
<dbReference type="AlphaFoldDB" id="A0A5K8AKY6"/>
<reference evidence="2 3" key="1">
    <citation type="submission" date="2019-11" db="EMBL/GenBank/DDBJ databases">
        <title>Comparative genomics of hydrocarbon-degrading Desulfosarcina strains.</title>
        <authorList>
            <person name="Watanabe M."/>
            <person name="Kojima H."/>
            <person name="Fukui M."/>
        </authorList>
    </citation>
    <scope>NUCLEOTIDE SEQUENCE [LARGE SCALE GENOMIC DNA]</scope>
    <source>
        <strain evidence="3">oXyS1</strain>
    </source>
</reference>
<dbReference type="PROSITE" id="PS50983">
    <property type="entry name" value="FE_B12_PBP"/>
    <property type="match status" value="1"/>
</dbReference>